<gene>
    <name evidence="3" type="ORF">SCE1572_00330</name>
</gene>
<proteinExistence type="predicted"/>
<evidence type="ECO:0000313" key="4">
    <source>
        <dbReference type="Proteomes" id="UP000014803"/>
    </source>
</evidence>
<dbReference type="Proteomes" id="UP000014803">
    <property type="component" value="Chromosome"/>
</dbReference>
<feature type="region of interest" description="Disordered" evidence="1">
    <location>
        <begin position="1"/>
        <end position="23"/>
    </location>
</feature>
<name>S4XKU9_SORCE</name>
<keyword evidence="2" id="KW-0812">Transmembrane</keyword>
<organism evidence="3 4">
    <name type="scientific">Sorangium cellulosum So0157-2</name>
    <dbReference type="NCBI Taxonomy" id="1254432"/>
    <lineage>
        <taxon>Bacteria</taxon>
        <taxon>Pseudomonadati</taxon>
        <taxon>Myxococcota</taxon>
        <taxon>Polyangia</taxon>
        <taxon>Polyangiales</taxon>
        <taxon>Polyangiaceae</taxon>
        <taxon>Sorangium</taxon>
    </lineage>
</organism>
<protein>
    <recommendedName>
        <fullName evidence="5">PEGA domain-containing protein</fullName>
    </recommendedName>
</protein>
<evidence type="ECO:0000256" key="2">
    <source>
        <dbReference type="SAM" id="Phobius"/>
    </source>
</evidence>
<evidence type="ECO:0008006" key="5">
    <source>
        <dbReference type="Google" id="ProtNLM"/>
    </source>
</evidence>
<evidence type="ECO:0000256" key="1">
    <source>
        <dbReference type="SAM" id="MobiDB-lite"/>
    </source>
</evidence>
<keyword evidence="2" id="KW-1133">Transmembrane helix</keyword>
<dbReference type="eggNOG" id="COG3628">
    <property type="taxonomic scope" value="Bacteria"/>
</dbReference>
<dbReference type="PATRIC" id="fig|1254432.3.peg.71"/>
<sequence length="388" mass="40402">MGRVGARSSEQGRPVRAADQGRGRALRLQRGAALGLQHGAPLGLKPAADQGRPPRLLRRRMHPRLRALGTVTVAFALALAAAPPARAADVDPATVNAARALAEEGLELYDRGEYAAALDKLGRAEELIQAPTIGLYAARCLEQLGRLIEASERYLQVSRTALEASASDVFKAAIADAERAYRDLKPRIPKLAVGVRGAPEREVQITVDGKPMPPALVGVSRPVDPGKHLVEGAWAGRVVRQEVTLAERQEASIALAFPEVRRPSAPSPAGPASQGVAQRVLGWSALGTGAAALVVGGVTLGVTLALRSDLIDLGCTEKVVCPDTPKARDTLGSYNSTRLIPAPAFIVGGALAAGGAALLLTLPSASKPKDAALRPWISPWGAGITGVF</sequence>
<accession>S4XKU9</accession>
<dbReference type="STRING" id="1254432.SCE1572_00330"/>
<feature type="transmembrane region" description="Helical" evidence="2">
    <location>
        <begin position="339"/>
        <end position="360"/>
    </location>
</feature>
<dbReference type="AlphaFoldDB" id="S4XKU9"/>
<dbReference type="EMBL" id="CP003969">
    <property type="protein sequence ID" value="AGP33076.1"/>
    <property type="molecule type" value="Genomic_DNA"/>
</dbReference>
<keyword evidence="2" id="KW-0472">Membrane</keyword>
<reference evidence="3 4" key="1">
    <citation type="journal article" date="2013" name="Sci. Rep.">
        <title>Extraordinary expansion of a Sorangium cellulosum genome from an alkaline milieu.</title>
        <authorList>
            <person name="Han K."/>
            <person name="Li Z.F."/>
            <person name="Peng R."/>
            <person name="Zhu L.P."/>
            <person name="Zhou T."/>
            <person name="Wang L.G."/>
            <person name="Li S.G."/>
            <person name="Zhang X.B."/>
            <person name="Hu W."/>
            <person name="Wu Z.H."/>
            <person name="Qin N."/>
            <person name="Li Y.Z."/>
        </authorList>
    </citation>
    <scope>NUCLEOTIDE SEQUENCE [LARGE SCALE GENOMIC DNA]</scope>
    <source>
        <strain evidence="3 4">So0157-2</strain>
    </source>
</reference>
<dbReference type="KEGG" id="scu:SCE1572_00330"/>
<evidence type="ECO:0000313" key="3">
    <source>
        <dbReference type="EMBL" id="AGP33076.1"/>
    </source>
</evidence>
<dbReference type="HOGENOM" id="CLU_052651_0_0_7"/>